<feature type="domain" description="GGDEF" evidence="4">
    <location>
        <begin position="327"/>
        <end position="455"/>
    </location>
</feature>
<evidence type="ECO:0000313" key="6">
    <source>
        <dbReference type="Proteomes" id="UP000294558"/>
    </source>
</evidence>
<dbReference type="AlphaFoldDB" id="A0A4R7I6F0"/>
<dbReference type="InterPro" id="IPR013767">
    <property type="entry name" value="PAS_fold"/>
</dbReference>
<dbReference type="PROSITE" id="PS50112">
    <property type="entry name" value="PAS"/>
    <property type="match status" value="2"/>
</dbReference>
<dbReference type="Proteomes" id="UP000294558">
    <property type="component" value="Unassembled WGS sequence"/>
</dbReference>
<dbReference type="PANTHER" id="PTHR44757:SF2">
    <property type="entry name" value="BIOFILM ARCHITECTURE MAINTENANCE PROTEIN MBAA"/>
    <property type="match status" value="1"/>
</dbReference>
<dbReference type="InterPro" id="IPR000160">
    <property type="entry name" value="GGDEF_dom"/>
</dbReference>
<evidence type="ECO:0000259" key="3">
    <source>
        <dbReference type="PROSITE" id="PS50883"/>
    </source>
</evidence>
<proteinExistence type="predicted"/>
<dbReference type="SMART" id="SM00086">
    <property type="entry name" value="PAC"/>
    <property type="match status" value="1"/>
</dbReference>
<dbReference type="Gene3D" id="3.30.450.20">
    <property type="entry name" value="PAS domain"/>
    <property type="match status" value="2"/>
</dbReference>
<name>A0A4R7I6F0_9ACTN</name>
<dbReference type="Pfam" id="PF00563">
    <property type="entry name" value="EAL"/>
    <property type="match status" value="1"/>
</dbReference>
<dbReference type="CDD" id="cd01949">
    <property type="entry name" value="GGDEF"/>
    <property type="match status" value="1"/>
</dbReference>
<dbReference type="Gene3D" id="3.20.20.450">
    <property type="entry name" value="EAL domain"/>
    <property type="match status" value="1"/>
</dbReference>
<dbReference type="CDD" id="cd01948">
    <property type="entry name" value="EAL"/>
    <property type="match status" value="1"/>
</dbReference>
<dbReference type="GO" id="GO:0006355">
    <property type="term" value="P:regulation of DNA-templated transcription"/>
    <property type="evidence" value="ECO:0007669"/>
    <property type="project" value="InterPro"/>
</dbReference>
<feature type="domain" description="EAL" evidence="3">
    <location>
        <begin position="464"/>
        <end position="719"/>
    </location>
</feature>
<dbReference type="InterPro" id="IPR001633">
    <property type="entry name" value="EAL_dom"/>
</dbReference>
<dbReference type="SUPFAM" id="SSF55073">
    <property type="entry name" value="Nucleotide cyclase"/>
    <property type="match status" value="1"/>
</dbReference>
<keyword evidence="6" id="KW-1185">Reference proteome</keyword>
<dbReference type="Pfam" id="PF00990">
    <property type="entry name" value="GGDEF"/>
    <property type="match status" value="1"/>
</dbReference>
<dbReference type="Pfam" id="PF08448">
    <property type="entry name" value="PAS_4"/>
    <property type="match status" value="1"/>
</dbReference>
<evidence type="ECO:0000259" key="1">
    <source>
        <dbReference type="PROSITE" id="PS50112"/>
    </source>
</evidence>
<dbReference type="InterPro" id="IPR035919">
    <property type="entry name" value="EAL_sf"/>
</dbReference>
<dbReference type="InterPro" id="IPR000014">
    <property type="entry name" value="PAS"/>
</dbReference>
<dbReference type="SMART" id="SM00052">
    <property type="entry name" value="EAL"/>
    <property type="match status" value="1"/>
</dbReference>
<evidence type="ECO:0000259" key="2">
    <source>
        <dbReference type="PROSITE" id="PS50113"/>
    </source>
</evidence>
<dbReference type="Gene3D" id="3.30.70.270">
    <property type="match status" value="1"/>
</dbReference>
<dbReference type="OrthoDB" id="23692at2"/>
<dbReference type="RefSeq" id="WP_133870824.1">
    <property type="nucleotide sequence ID" value="NZ_SOAU01000001.1"/>
</dbReference>
<dbReference type="InterPro" id="IPR001610">
    <property type="entry name" value="PAC"/>
</dbReference>
<dbReference type="CDD" id="cd00130">
    <property type="entry name" value="PAS"/>
    <property type="match status" value="2"/>
</dbReference>
<dbReference type="PANTHER" id="PTHR44757">
    <property type="entry name" value="DIGUANYLATE CYCLASE DGCP"/>
    <property type="match status" value="1"/>
</dbReference>
<dbReference type="SMART" id="SM00091">
    <property type="entry name" value="PAS"/>
    <property type="match status" value="2"/>
</dbReference>
<dbReference type="InterPro" id="IPR052155">
    <property type="entry name" value="Biofilm_reg_signaling"/>
</dbReference>
<dbReference type="InterPro" id="IPR013656">
    <property type="entry name" value="PAS_4"/>
</dbReference>
<dbReference type="InterPro" id="IPR035965">
    <property type="entry name" value="PAS-like_dom_sf"/>
</dbReference>
<organism evidence="5 6">
    <name type="scientific">Ilumatobacter fluminis</name>
    <dbReference type="NCBI Taxonomy" id="467091"/>
    <lineage>
        <taxon>Bacteria</taxon>
        <taxon>Bacillati</taxon>
        <taxon>Actinomycetota</taxon>
        <taxon>Acidimicrobiia</taxon>
        <taxon>Acidimicrobiales</taxon>
        <taxon>Ilumatobacteraceae</taxon>
        <taxon>Ilumatobacter</taxon>
    </lineage>
</organism>
<dbReference type="PROSITE" id="PS50887">
    <property type="entry name" value="GGDEF"/>
    <property type="match status" value="1"/>
</dbReference>
<gene>
    <name evidence="5" type="ORF">BDK89_4247</name>
</gene>
<accession>A0A4R7I6F0</accession>
<dbReference type="InterPro" id="IPR000700">
    <property type="entry name" value="PAS-assoc_C"/>
</dbReference>
<dbReference type="InterPro" id="IPR043128">
    <property type="entry name" value="Rev_trsase/Diguanyl_cyclase"/>
</dbReference>
<evidence type="ECO:0000259" key="4">
    <source>
        <dbReference type="PROSITE" id="PS50887"/>
    </source>
</evidence>
<dbReference type="Pfam" id="PF00989">
    <property type="entry name" value="PAS"/>
    <property type="match status" value="1"/>
</dbReference>
<protein>
    <submittedName>
        <fullName evidence="5">PAS domain S-box-containing protein/diguanylate cyclase (GGDEF)-like protein</fullName>
    </submittedName>
</protein>
<dbReference type="InterPro" id="IPR029787">
    <property type="entry name" value="Nucleotide_cyclase"/>
</dbReference>
<evidence type="ECO:0000313" key="5">
    <source>
        <dbReference type="EMBL" id="TDT18619.1"/>
    </source>
</evidence>
<dbReference type="NCBIfam" id="TIGR00229">
    <property type="entry name" value="sensory_box"/>
    <property type="match status" value="2"/>
</dbReference>
<dbReference type="PROSITE" id="PS50113">
    <property type="entry name" value="PAC"/>
    <property type="match status" value="1"/>
</dbReference>
<dbReference type="SUPFAM" id="SSF141868">
    <property type="entry name" value="EAL domain-like"/>
    <property type="match status" value="1"/>
</dbReference>
<feature type="domain" description="PAS" evidence="1">
    <location>
        <begin position="44"/>
        <end position="114"/>
    </location>
</feature>
<dbReference type="SMART" id="SM00267">
    <property type="entry name" value="GGDEF"/>
    <property type="match status" value="1"/>
</dbReference>
<sequence length="719" mass="79963">MNLSADTTLVVIGTVSVLALSASVWNTRRQTVRMNRQLAVVESAEAEVRRLLDELPEAVMLVDRDGIVRSTNAAALAMFDLTRRAMVDTHLADYVETDDQADLLAGLQRAFTGDDVEPIQMQVHTGATERAVIEASFHLPRQTTVFDQESRLVVRFRDISEREQQARELSQARKRFHQAFQSAPTGMALVRLDDGRIVDANQSLADMLRYDVNELVGCTLREFTHPDDVRAAQPHRARLELGIVDSFRIDQRYRRRDGEFVWARTRVSTTEDDGQMLAITHVEDVTEQRRAAAQLRYAARHDELTGLPNRSFMMHKLADRLATAEINDVAVLFVDVDQFKVVNDSLGHEVGDQLIREIARRLSSALRDDDVLARFGGDEFVVMLRGEPVDVAERLRRAVHPPVTIDEHDLYVTASIGYSTNYEVGMSPNDMLRDADAAMYRAKARGRDCVEAFEAGSHVTGVKALKTTGELRRGIERGEIVPYFQPIVDLPSGRIQGYEVLCRWLHPDRGLLPPGEFLPLAEESGLLTDLGNRILRDSLAQLAAWQASDLPFADCYLSVNVGTRQLVDPGFFDTVSEALAETGTDADKVWLEITETALLSDVKAASVALRELRSLGLHLSVDDFGTGYSSLTYLKRFPVETIKIDRSFVAGLGIEQEDSTIVEAVVRLGQSLGLSVVAEGIESPLQLNRLRELGCDKGQGYLFGRPRPAALIESERAGV</sequence>
<feature type="domain" description="PAS" evidence="1">
    <location>
        <begin position="172"/>
        <end position="228"/>
    </location>
</feature>
<dbReference type="EMBL" id="SOAU01000001">
    <property type="protein sequence ID" value="TDT18619.1"/>
    <property type="molecule type" value="Genomic_DNA"/>
</dbReference>
<dbReference type="FunFam" id="3.30.70.270:FF:000001">
    <property type="entry name" value="Diguanylate cyclase domain protein"/>
    <property type="match status" value="1"/>
</dbReference>
<dbReference type="SUPFAM" id="SSF55785">
    <property type="entry name" value="PYP-like sensor domain (PAS domain)"/>
    <property type="match status" value="2"/>
</dbReference>
<dbReference type="NCBIfam" id="TIGR00254">
    <property type="entry name" value="GGDEF"/>
    <property type="match status" value="1"/>
</dbReference>
<comment type="caution">
    <text evidence="5">The sequence shown here is derived from an EMBL/GenBank/DDBJ whole genome shotgun (WGS) entry which is preliminary data.</text>
</comment>
<dbReference type="PROSITE" id="PS50883">
    <property type="entry name" value="EAL"/>
    <property type="match status" value="1"/>
</dbReference>
<feature type="domain" description="PAC" evidence="2">
    <location>
        <begin position="247"/>
        <end position="297"/>
    </location>
</feature>
<reference evidence="5 6" key="1">
    <citation type="submission" date="2019-03" db="EMBL/GenBank/DDBJ databases">
        <title>Sequencing the genomes of 1000 actinobacteria strains.</title>
        <authorList>
            <person name="Klenk H.-P."/>
        </authorList>
    </citation>
    <scope>NUCLEOTIDE SEQUENCE [LARGE SCALE GENOMIC DNA]</scope>
    <source>
        <strain evidence="5 6">DSM 18936</strain>
    </source>
</reference>